<name>A0A4Y7IYY9_PAPSO</name>
<evidence type="ECO:0000313" key="2">
    <source>
        <dbReference type="Proteomes" id="UP000316621"/>
    </source>
</evidence>
<reference evidence="1 2" key="1">
    <citation type="journal article" date="2018" name="Science">
        <title>The opium poppy genome and morphinan production.</title>
        <authorList>
            <person name="Guo L."/>
            <person name="Winzer T."/>
            <person name="Yang X."/>
            <person name="Li Y."/>
            <person name="Ning Z."/>
            <person name="He Z."/>
            <person name="Teodor R."/>
            <person name="Lu Y."/>
            <person name="Bowser T.A."/>
            <person name="Graham I.A."/>
            <person name="Ye K."/>
        </authorList>
    </citation>
    <scope>NUCLEOTIDE SEQUENCE [LARGE SCALE GENOMIC DNA]</scope>
    <source>
        <strain evidence="2">cv. HN1</strain>
        <tissue evidence="1">Leaves</tissue>
    </source>
</reference>
<sequence>MEAPPSPSPSPSSGYKLSYILVAVPVVFSENESSDKAIRFTSAALFLWILLLHERTRTRKLVHPTWCNNRRFSACQPCRVDKKTASLAKKFLQANANPSLAAIIEKRANLIFIALYVFELLDSSTEILTKEVQLVKEKLGIEEIVEDEGPLAMLKKKTKALLTRGDNPGEDMYVVHFPW</sequence>
<organism evidence="1 2">
    <name type="scientific">Papaver somniferum</name>
    <name type="common">Opium poppy</name>
    <dbReference type="NCBI Taxonomy" id="3469"/>
    <lineage>
        <taxon>Eukaryota</taxon>
        <taxon>Viridiplantae</taxon>
        <taxon>Streptophyta</taxon>
        <taxon>Embryophyta</taxon>
        <taxon>Tracheophyta</taxon>
        <taxon>Spermatophyta</taxon>
        <taxon>Magnoliopsida</taxon>
        <taxon>Ranunculales</taxon>
        <taxon>Papaveraceae</taxon>
        <taxon>Papaveroideae</taxon>
        <taxon>Papaver</taxon>
    </lineage>
</organism>
<dbReference type="AlphaFoldDB" id="A0A4Y7IYY9"/>
<evidence type="ECO:0000313" key="1">
    <source>
        <dbReference type="EMBL" id="RZC54094.1"/>
    </source>
</evidence>
<protein>
    <submittedName>
        <fullName evidence="1">Uncharacterized protein</fullName>
    </submittedName>
</protein>
<dbReference type="EMBL" id="CM010717">
    <property type="protein sequence ID" value="RZC54094.1"/>
    <property type="molecule type" value="Genomic_DNA"/>
</dbReference>
<proteinExistence type="predicted"/>
<dbReference type="Gramene" id="RZC54094">
    <property type="protein sequence ID" value="RZC54094"/>
    <property type="gene ID" value="C5167_012943"/>
</dbReference>
<dbReference type="Proteomes" id="UP000316621">
    <property type="component" value="Chromosome 3"/>
</dbReference>
<keyword evidence="2" id="KW-1185">Reference proteome</keyword>
<gene>
    <name evidence="1" type="ORF">C5167_012943</name>
</gene>
<accession>A0A4Y7IYY9</accession>